<reference evidence="2" key="1">
    <citation type="submission" date="2021-03" db="EMBL/GenBank/DDBJ databases">
        <title>Antimicrobial resistance genes in bacteria isolated from Japanese honey, and their potential for conferring macrolide and lincosamide resistance in the American foulbrood pathogen Paenibacillus larvae.</title>
        <authorList>
            <person name="Okamoto M."/>
            <person name="Kumagai M."/>
            <person name="Kanamori H."/>
            <person name="Takamatsu D."/>
        </authorList>
    </citation>
    <scope>NUCLEOTIDE SEQUENCE</scope>
    <source>
        <strain evidence="2">J2TS6</strain>
    </source>
</reference>
<sequence length="246" mass="27474">MNQNIKPFELNIVPGWIHARIAPAVTPGTPEKGEPFEAHIPFASFSAEEAADIVKELSGHPYELYALLRSRPPLWLEEDVKSRYAPDWDRAECGCGKNGCGHVRAVWEEAERKFQDEPMLRLTLLGLPKERLLNDVFRDWAERVPPAAESDDSEALGKLEEKGKAGPSAGEWLAEAAEQGKLHEPGAEYHDVKVRLQAEPTGELQIDDWAALLPGVKNAEQIVRRITTETAEKARERLSLIKDSAR</sequence>
<dbReference type="Proteomes" id="UP000679779">
    <property type="component" value="Unassembled WGS sequence"/>
</dbReference>
<feature type="region of interest" description="Disordered" evidence="1">
    <location>
        <begin position="147"/>
        <end position="169"/>
    </location>
</feature>
<feature type="compositionally biased region" description="Basic and acidic residues" evidence="1">
    <location>
        <begin position="155"/>
        <end position="164"/>
    </location>
</feature>
<keyword evidence="3" id="KW-1185">Reference proteome</keyword>
<dbReference type="AlphaFoldDB" id="A0A919XGQ1"/>
<dbReference type="RefSeq" id="WP_212958009.1">
    <property type="nucleotide sequence ID" value="NZ_BORQ01000004.1"/>
</dbReference>
<evidence type="ECO:0000313" key="2">
    <source>
        <dbReference type="EMBL" id="GIO32299.1"/>
    </source>
</evidence>
<dbReference type="EMBL" id="BORQ01000004">
    <property type="protein sequence ID" value="GIO32299.1"/>
    <property type="molecule type" value="Genomic_DNA"/>
</dbReference>
<proteinExistence type="predicted"/>
<evidence type="ECO:0000256" key="1">
    <source>
        <dbReference type="SAM" id="MobiDB-lite"/>
    </source>
</evidence>
<comment type="caution">
    <text evidence="2">The sequence shown here is derived from an EMBL/GenBank/DDBJ whole genome shotgun (WGS) entry which is preliminary data.</text>
</comment>
<evidence type="ECO:0008006" key="4">
    <source>
        <dbReference type="Google" id="ProtNLM"/>
    </source>
</evidence>
<gene>
    <name evidence="2" type="ORF">J2TS6_34400</name>
</gene>
<protein>
    <recommendedName>
        <fullName evidence="4">SWIM-type domain-containing protein</fullName>
    </recommendedName>
</protein>
<name>A0A919XGQ1_9BACL</name>
<evidence type="ECO:0000313" key="3">
    <source>
        <dbReference type="Proteomes" id="UP000679779"/>
    </source>
</evidence>
<organism evidence="2 3">
    <name type="scientific">Paenibacillus albilobatus</name>
    <dbReference type="NCBI Taxonomy" id="2716884"/>
    <lineage>
        <taxon>Bacteria</taxon>
        <taxon>Bacillati</taxon>
        <taxon>Bacillota</taxon>
        <taxon>Bacilli</taxon>
        <taxon>Bacillales</taxon>
        <taxon>Paenibacillaceae</taxon>
        <taxon>Paenibacillus</taxon>
    </lineage>
</organism>
<accession>A0A919XGQ1</accession>